<dbReference type="InterPro" id="IPR014710">
    <property type="entry name" value="RmlC-like_jellyroll"/>
</dbReference>
<dbReference type="InterPro" id="IPR036388">
    <property type="entry name" value="WH-like_DNA-bd_sf"/>
</dbReference>
<organism evidence="6 7">
    <name type="scientific">Massilia timonae</name>
    <dbReference type="NCBI Taxonomy" id="47229"/>
    <lineage>
        <taxon>Bacteria</taxon>
        <taxon>Pseudomonadati</taxon>
        <taxon>Pseudomonadota</taxon>
        <taxon>Betaproteobacteria</taxon>
        <taxon>Burkholderiales</taxon>
        <taxon>Oxalobacteraceae</taxon>
        <taxon>Telluria group</taxon>
        <taxon>Massilia</taxon>
    </lineage>
</organism>
<dbReference type="InterPro" id="IPR036390">
    <property type="entry name" value="WH_DNA-bd_sf"/>
</dbReference>
<evidence type="ECO:0000256" key="3">
    <source>
        <dbReference type="ARBA" id="ARBA00023163"/>
    </source>
</evidence>
<dbReference type="SUPFAM" id="SSF51206">
    <property type="entry name" value="cAMP-binding domain-like"/>
    <property type="match status" value="1"/>
</dbReference>
<keyword evidence="3" id="KW-0804">Transcription</keyword>
<dbReference type="Gene3D" id="1.10.10.10">
    <property type="entry name" value="Winged helix-like DNA-binding domain superfamily/Winged helix DNA-binding domain"/>
    <property type="match status" value="1"/>
</dbReference>
<dbReference type="PROSITE" id="PS51063">
    <property type="entry name" value="HTH_CRP_2"/>
    <property type="match status" value="1"/>
</dbReference>
<dbReference type="CDD" id="cd00038">
    <property type="entry name" value="CAP_ED"/>
    <property type="match status" value="1"/>
</dbReference>
<keyword evidence="1" id="KW-0805">Transcription regulation</keyword>
<dbReference type="SUPFAM" id="SSF46785">
    <property type="entry name" value="Winged helix' DNA-binding domain"/>
    <property type="match status" value="1"/>
</dbReference>
<evidence type="ECO:0000259" key="4">
    <source>
        <dbReference type="PROSITE" id="PS50042"/>
    </source>
</evidence>
<name>A0A1S2N5U6_9BURK</name>
<keyword evidence="2" id="KW-0238">DNA-binding</keyword>
<accession>A0A1S2N5U6</accession>
<dbReference type="AlphaFoldDB" id="A0A1S2N5U6"/>
<feature type="domain" description="HTH crp-type" evidence="5">
    <location>
        <begin position="187"/>
        <end position="254"/>
    </location>
</feature>
<dbReference type="GO" id="GO:0003700">
    <property type="term" value="F:DNA-binding transcription factor activity"/>
    <property type="evidence" value="ECO:0007669"/>
    <property type="project" value="TreeGrafter"/>
</dbReference>
<dbReference type="EMBL" id="JRYB01000001">
    <property type="protein sequence ID" value="OIJ39964.1"/>
    <property type="molecule type" value="Genomic_DNA"/>
</dbReference>
<evidence type="ECO:0000256" key="2">
    <source>
        <dbReference type="ARBA" id="ARBA00023125"/>
    </source>
</evidence>
<evidence type="ECO:0000313" key="6">
    <source>
        <dbReference type="EMBL" id="OIJ39964.1"/>
    </source>
</evidence>
<dbReference type="GO" id="GO:0003677">
    <property type="term" value="F:DNA binding"/>
    <property type="evidence" value="ECO:0007669"/>
    <property type="project" value="UniProtKB-KW"/>
</dbReference>
<protein>
    <submittedName>
        <fullName evidence="6">Crp-like helix-turn-helix domain protein</fullName>
    </submittedName>
</protein>
<gene>
    <name evidence="6" type="ORF">LO55_3341</name>
</gene>
<dbReference type="Gene3D" id="2.60.120.10">
    <property type="entry name" value="Jelly Rolls"/>
    <property type="match status" value="1"/>
</dbReference>
<comment type="caution">
    <text evidence="6">The sequence shown here is derived from an EMBL/GenBank/DDBJ whole genome shotgun (WGS) entry which is preliminary data.</text>
</comment>
<dbReference type="InterPro" id="IPR018490">
    <property type="entry name" value="cNMP-bd_dom_sf"/>
</dbReference>
<feature type="domain" description="Cyclic nucleotide-binding" evidence="4">
    <location>
        <begin position="53"/>
        <end position="173"/>
    </location>
</feature>
<proteinExistence type="predicted"/>
<dbReference type="PANTHER" id="PTHR24567:SF68">
    <property type="entry name" value="DNA-BINDING TRANSCRIPTIONAL DUAL REGULATOR CRP"/>
    <property type="match status" value="1"/>
</dbReference>
<dbReference type="Pfam" id="PF00027">
    <property type="entry name" value="cNMP_binding"/>
    <property type="match status" value="1"/>
</dbReference>
<dbReference type="InterPro" id="IPR012318">
    <property type="entry name" value="HTH_CRP"/>
</dbReference>
<dbReference type="PANTHER" id="PTHR24567">
    <property type="entry name" value="CRP FAMILY TRANSCRIPTIONAL REGULATORY PROTEIN"/>
    <property type="match status" value="1"/>
</dbReference>
<reference evidence="6 7" key="1">
    <citation type="submission" date="2014-10" db="EMBL/GenBank/DDBJ databases">
        <authorList>
            <person name="Seo M.-J."/>
            <person name="Seok Y.J."/>
            <person name="Cha I.-T."/>
        </authorList>
    </citation>
    <scope>NUCLEOTIDE SEQUENCE [LARGE SCALE GENOMIC DNA]</scope>
    <source>
        <strain evidence="6 7">NEU</strain>
    </source>
</reference>
<evidence type="ECO:0000259" key="5">
    <source>
        <dbReference type="PROSITE" id="PS51063"/>
    </source>
</evidence>
<dbReference type="GO" id="GO:0005829">
    <property type="term" value="C:cytosol"/>
    <property type="evidence" value="ECO:0007669"/>
    <property type="project" value="TreeGrafter"/>
</dbReference>
<dbReference type="InterPro" id="IPR000595">
    <property type="entry name" value="cNMP-bd_dom"/>
</dbReference>
<dbReference type="InterPro" id="IPR050397">
    <property type="entry name" value="Env_Response_Regulators"/>
</dbReference>
<dbReference type="SMART" id="SM00419">
    <property type="entry name" value="HTH_CRP"/>
    <property type="match status" value="1"/>
</dbReference>
<dbReference type="Pfam" id="PF13545">
    <property type="entry name" value="HTH_Crp_2"/>
    <property type="match status" value="1"/>
</dbReference>
<dbReference type="SMART" id="SM00100">
    <property type="entry name" value="cNMP"/>
    <property type="match status" value="1"/>
</dbReference>
<evidence type="ECO:0000313" key="7">
    <source>
        <dbReference type="Proteomes" id="UP000180246"/>
    </source>
</evidence>
<evidence type="ECO:0000256" key="1">
    <source>
        <dbReference type="ARBA" id="ARBA00023015"/>
    </source>
</evidence>
<sequence length="261" mass="29189">MRHAQSPLSSECAFRCAACSRRPRFVRFHGLRPEFIVSRHRIAPRQFLATLPLFADLSPEQLDLLAQATTELHVPRGRVVVERGESCSGLHAVIYGDVKLSIVSREGDEKVVELIGPGQSFGEAPLFMERPYMTQAETLADSMLLHIAKHAIYAQIERNPGFARRLLASMSRRLHGLISDVESYTLRSGSQRIVSYLLKDDPPQGAQVTLAARKKMIASRLSLSPEYFSRVLHDMAHRGMVGIAGRSITILDIERLRAYEG</sequence>
<dbReference type="Proteomes" id="UP000180246">
    <property type="component" value="Unassembled WGS sequence"/>
</dbReference>
<dbReference type="PROSITE" id="PS50042">
    <property type="entry name" value="CNMP_BINDING_3"/>
    <property type="match status" value="1"/>
</dbReference>